<gene>
    <name evidence="1" type="ORF">CY34DRAFT_808575</name>
</gene>
<dbReference type="AlphaFoldDB" id="A0A0D0ABL2"/>
<proteinExistence type="predicted"/>
<dbReference type="InParanoid" id="A0A0D0ABL2"/>
<protein>
    <submittedName>
        <fullName evidence="1">Uncharacterized protein</fullName>
    </submittedName>
</protein>
<dbReference type="HOGENOM" id="CLU_3033945_0_0_1"/>
<dbReference type="EMBL" id="KN835356">
    <property type="protein sequence ID" value="KIK39156.1"/>
    <property type="molecule type" value="Genomic_DNA"/>
</dbReference>
<reference evidence="2" key="2">
    <citation type="submission" date="2015-01" db="EMBL/GenBank/DDBJ databases">
        <title>Evolutionary Origins and Diversification of the Mycorrhizal Mutualists.</title>
        <authorList>
            <consortium name="DOE Joint Genome Institute"/>
            <consortium name="Mycorrhizal Genomics Consortium"/>
            <person name="Kohler A."/>
            <person name="Kuo A."/>
            <person name="Nagy L.G."/>
            <person name="Floudas D."/>
            <person name="Copeland A."/>
            <person name="Barry K.W."/>
            <person name="Cichocki N."/>
            <person name="Veneault-Fourrey C."/>
            <person name="LaButti K."/>
            <person name="Lindquist E.A."/>
            <person name="Lipzen A."/>
            <person name="Lundell T."/>
            <person name="Morin E."/>
            <person name="Murat C."/>
            <person name="Riley R."/>
            <person name="Ohm R."/>
            <person name="Sun H."/>
            <person name="Tunlid A."/>
            <person name="Henrissat B."/>
            <person name="Grigoriev I.V."/>
            <person name="Hibbett D.S."/>
            <person name="Martin F."/>
        </authorList>
    </citation>
    <scope>NUCLEOTIDE SEQUENCE [LARGE SCALE GENOMIC DNA]</scope>
    <source>
        <strain evidence="2">UH-Slu-Lm8-n1</strain>
    </source>
</reference>
<accession>A0A0D0ABL2</accession>
<sequence>MYSCLILAEGRMNVATVSASSRMHAHTQIYQYGTNISIMLMHDVMSKVPVEWSVR</sequence>
<keyword evidence="2" id="KW-1185">Reference proteome</keyword>
<evidence type="ECO:0000313" key="1">
    <source>
        <dbReference type="EMBL" id="KIK39156.1"/>
    </source>
</evidence>
<dbReference type="Proteomes" id="UP000054485">
    <property type="component" value="Unassembled WGS sequence"/>
</dbReference>
<evidence type="ECO:0000313" key="2">
    <source>
        <dbReference type="Proteomes" id="UP000054485"/>
    </source>
</evidence>
<name>A0A0D0ABL2_9AGAM</name>
<reference evidence="1 2" key="1">
    <citation type="submission" date="2014-04" db="EMBL/GenBank/DDBJ databases">
        <authorList>
            <consortium name="DOE Joint Genome Institute"/>
            <person name="Kuo A."/>
            <person name="Ruytinx J."/>
            <person name="Rineau F."/>
            <person name="Colpaert J."/>
            <person name="Kohler A."/>
            <person name="Nagy L.G."/>
            <person name="Floudas D."/>
            <person name="Copeland A."/>
            <person name="Barry K.W."/>
            <person name="Cichocki N."/>
            <person name="Veneault-Fourrey C."/>
            <person name="LaButti K."/>
            <person name="Lindquist E.A."/>
            <person name="Lipzen A."/>
            <person name="Lundell T."/>
            <person name="Morin E."/>
            <person name="Murat C."/>
            <person name="Sun H."/>
            <person name="Tunlid A."/>
            <person name="Henrissat B."/>
            <person name="Grigoriev I.V."/>
            <person name="Hibbett D.S."/>
            <person name="Martin F."/>
            <person name="Nordberg H.P."/>
            <person name="Cantor M.N."/>
            <person name="Hua S.X."/>
        </authorList>
    </citation>
    <scope>NUCLEOTIDE SEQUENCE [LARGE SCALE GENOMIC DNA]</scope>
    <source>
        <strain evidence="1 2">UH-Slu-Lm8-n1</strain>
    </source>
</reference>
<organism evidence="1 2">
    <name type="scientific">Suillus luteus UH-Slu-Lm8-n1</name>
    <dbReference type="NCBI Taxonomy" id="930992"/>
    <lineage>
        <taxon>Eukaryota</taxon>
        <taxon>Fungi</taxon>
        <taxon>Dikarya</taxon>
        <taxon>Basidiomycota</taxon>
        <taxon>Agaricomycotina</taxon>
        <taxon>Agaricomycetes</taxon>
        <taxon>Agaricomycetidae</taxon>
        <taxon>Boletales</taxon>
        <taxon>Suillineae</taxon>
        <taxon>Suillaceae</taxon>
        <taxon>Suillus</taxon>
    </lineage>
</organism>